<evidence type="ECO:0000313" key="11">
    <source>
        <dbReference type="Proteomes" id="UP000886885"/>
    </source>
</evidence>
<accession>A0A8X8DL75</accession>
<dbReference type="InterPro" id="IPR004001">
    <property type="entry name" value="Actin_CS"/>
</dbReference>
<dbReference type="GO" id="GO:0005524">
    <property type="term" value="F:ATP binding"/>
    <property type="evidence" value="ECO:0007669"/>
    <property type="project" value="UniProtKB-KW"/>
</dbReference>
<comment type="caution">
    <text evidence="10">The sequence shown here is derived from an EMBL/GenBank/DDBJ whole genome shotgun (WGS) entry which is preliminary data.</text>
</comment>
<dbReference type="GO" id="GO:0016787">
    <property type="term" value="F:hydrolase activity"/>
    <property type="evidence" value="ECO:0007669"/>
    <property type="project" value="UniProtKB-KW"/>
</dbReference>
<name>A0A8X8DL75_POPTO</name>
<organism evidence="10 11">
    <name type="scientific">Populus tomentosa</name>
    <name type="common">Chinese white poplar</name>
    <dbReference type="NCBI Taxonomy" id="118781"/>
    <lineage>
        <taxon>Eukaryota</taxon>
        <taxon>Viridiplantae</taxon>
        <taxon>Streptophyta</taxon>
        <taxon>Embryophyta</taxon>
        <taxon>Tracheophyta</taxon>
        <taxon>Spermatophyta</taxon>
        <taxon>Magnoliopsida</taxon>
        <taxon>eudicotyledons</taxon>
        <taxon>Gunneridae</taxon>
        <taxon>Pentapetalae</taxon>
        <taxon>rosids</taxon>
        <taxon>fabids</taxon>
        <taxon>Malpighiales</taxon>
        <taxon>Salicaceae</taxon>
        <taxon>Saliceae</taxon>
        <taxon>Populus</taxon>
    </lineage>
</organism>
<proteinExistence type="inferred from homology"/>
<dbReference type="PANTHER" id="PTHR11937">
    <property type="entry name" value="ACTIN"/>
    <property type="match status" value="1"/>
</dbReference>
<comment type="subcellular location">
    <subcellularLocation>
        <location evidence="1">Cytoplasm</location>
        <location evidence="1">Cytoskeleton</location>
    </subcellularLocation>
</comment>
<evidence type="ECO:0000256" key="7">
    <source>
        <dbReference type="ARBA" id="ARBA00023212"/>
    </source>
</evidence>
<comment type="catalytic activity">
    <reaction evidence="8">
        <text>ATP + H2O = ADP + phosphate + H(+)</text>
        <dbReference type="Rhea" id="RHEA:13065"/>
        <dbReference type="ChEBI" id="CHEBI:15377"/>
        <dbReference type="ChEBI" id="CHEBI:15378"/>
        <dbReference type="ChEBI" id="CHEBI:30616"/>
        <dbReference type="ChEBI" id="CHEBI:43474"/>
        <dbReference type="ChEBI" id="CHEBI:456216"/>
    </reaction>
</comment>
<dbReference type="AlphaFoldDB" id="A0A8X8DL75"/>
<keyword evidence="11" id="KW-1185">Reference proteome</keyword>
<dbReference type="PROSITE" id="PS00406">
    <property type="entry name" value="ACTINS_1"/>
    <property type="match status" value="1"/>
</dbReference>
<dbReference type="EMBL" id="JAAWWB010000001">
    <property type="protein sequence ID" value="KAG6794140.1"/>
    <property type="molecule type" value="Genomic_DNA"/>
</dbReference>
<sequence length="708" mass="78620">MAEGEEIQPLVCDNGTGMVKAGFAGDDAPRAVFPSIVGRPRHTGVMVGMGQKDAYVGDEAQSKRGILTLKYPIEHGIVSNWDDMEKIWHHTFYNELRVAPEEHPVLLTEAPLNPKANREKMTQIMFETFNVPAMYVAIQAVLSLYASGRTTGIVLDSGDGVSHTVPIYEGYALPHAILRLDLAGRDLTDALMKILTERGYTFTTTAEREIVRDIKEKLAYVALDYEQELETAKSSSSIEKSYELPDGQVITIGAECFRCPEVLFQPSLIGMEAPGIHETTYNSIMKCDVDIRKDLYGNIVLSGGSTMFPGIADRMSKEITALAPSSMKIKVVAPPERKYSVWIGGSILASLSTFQQVCIAHLHLLLFIVVFDVANGKVILDPKARKSLRCGYQRPSMMNQDPPLFTGSASRYANPFCLPLFPSLLYQYGFGFYYMKHVLVGPDLAEVKGILQKSIIHQMDISLLSNEGRTGLIQVQAGKLDHREIFGHSKFPVSCPMRHSWGKGLWRIISGKTCLLKEKDRDEGLLLSTAPLNPMANEEKLTEIMFEMFDVPDMYAAIGAELSLYASGRTTGIVLDSGGGVSHTVPIYEHHTVPHAIHTIDLPGRNLTNALTMILTEIRHTFTTAAEQEIVRDIKERIAYVVFDYEQEIETAKRSSSIEKSHELPDVQVISLGTEILHCPEVPFQPSLIGMVTYDLIMKCEKKVQCLD</sequence>
<protein>
    <recommendedName>
        <fullName evidence="12">Actin</fullName>
    </recommendedName>
</protein>
<dbReference type="FunFam" id="3.30.420.40:FF:000404">
    <property type="entry name" value="Major actin"/>
    <property type="match status" value="1"/>
</dbReference>
<evidence type="ECO:0000256" key="5">
    <source>
        <dbReference type="ARBA" id="ARBA00022801"/>
    </source>
</evidence>
<evidence type="ECO:0000256" key="3">
    <source>
        <dbReference type="ARBA" id="ARBA00022490"/>
    </source>
</evidence>
<evidence type="ECO:0000313" key="10">
    <source>
        <dbReference type="EMBL" id="KAG6794140.1"/>
    </source>
</evidence>
<keyword evidence="7" id="KW-0206">Cytoskeleton</keyword>
<evidence type="ECO:0000256" key="8">
    <source>
        <dbReference type="ARBA" id="ARBA00049360"/>
    </source>
</evidence>
<keyword evidence="4" id="KW-0547">Nucleotide-binding</keyword>
<evidence type="ECO:0000256" key="1">
    <source>
        <dbReference type="ARBA" id="ARBA00004245"/>
    </source>
</evidence>
<evidence type="ECO:0000256" key="6">
    <source>
        <dbReference type="ARBA" id="ARBA00022840"/>
    </source>
</evidence>
<dbReference type="FunFam" id="3.90.640.10:FF:000007">
    <property type="entry name" value="Actin like 7B"/>
    <property type="match status" value="1"/>
</dbReference>
<keyword evidence="5" id="KW-0378">Hydrolase</keyword>
<dbReference type="GO" id="GO:0009653">
    <property type="term" value="P:anatomical structure morphogenesis"/>
    <property type="evidence" value="ECO:0007669"/>
    <property type="project" value="UniProtKB-ARBA"/>
</dbReference>
<dbReference type="FunFam" id="3.30.420.40:FF:000291">
    <property type="entry name" value="Actin, alpha skeletal muscle"/>
    <property type="match status" value="1"/>
</dbReference>
<dbReference type="FunFam" id="2.30.36.70:FF:000001">
    <property type="entry name" value="Actin, alpha skeletal muscle"/>
    <property type="match status" value="1"/>
</dbReference>
<dbReference type="Pfam" id="PF00022">
    <property type="entry name" value="Actin"/>
    <property type="match status" value="2"/>
</dbReference>
<dbReference type="FunFam" id="3.90.640.10:FF:000001">
    <property type="entry name" value="Actin, muscle"/>
    <property type="match status" value="1"/>
</dbReference>
<gene>
    <name evidence="10" type="ORF">POTOM_003375</name>
</gene>
<dbReference type="Proteomes" id="UP000886885">
    <property type="component" value="Chromosome 1A"/>
</dbReference>
<evidence type="ECO:0000256" key="2">
    <source>
        <dbReference type="ARBA" id="ARBA00006752"/>
    </source>
</evidence>
<dbReference type="InterPro" id="IPR004000">
    <property type="entry name" value="Actin"/>
</dbReference>
<dbReference type="OrthoDB" id="1565622at2759"/>
<dbReference type="PROSITE" id="PS01132">
    <property type="entry name" value="ACTINS_ACT_LIKE"/>
    <property type="match status" value="1"/>
</dbReference>
<reference evidence="10" key="1">
    <citation type="journal article" date="2020" name="bioRxiv">
        <title>Hybrid origin of Populus tomentosa Carr. identified through genome sequencing and phylogenomic analysis.</title>
        <authorList>
            <person name="An X."/>
            <person name="Gao K."/>
            <person name="Chen Z."/>
            <person name="Li J."/>
            <person name="Yang X."/>
            <person name="Yang X."/>
            <person name="Zhou J."/>
            <person name="Guo T."/>
            <person name="Zhao T."/>
            <person name="Huang S."/>
            <person name="Miao D."/>
            <person name="Khan W.U."/>
            <person name="Rao P."/>
            <person name="Ye M."/>
            <person name="Lei B."/>
            <person name="Liao W."/>
            <person name="Wang J."/>
            <person name="Ji L."/>
            <person name="Li Y."/>
            <person name="Guo B."/>
            <person name="Mustafa N.S."/>
            <person name="Li S."/>
            <person name="Yun Q."/>
            <person name="Keller S.R."/>
            <person name="Mao J."/>
            <person name="Zhang R."/>
            <person name="Strauss S.H."/>
        </authorList>
    </citation>
    <scope>NUCLEOTIDE SEQUENCE</scope>
    <source>
        <strain evidence="10">GM15</strain>
        <tissue evidence="10">Leaf</tissue>
    </source>
</reference>
<evidence type="ECO:0000256" key="4">
    <source>
        <dbReference type="ARBA" id="ARBA00022741"/>
    </source>
</evidence>
<dbReference type="InterPro" id="IPR020902">
    <property type="entry name" value="Actin/actin-like_CS"/>
</dbReference>
<dbReference type="GO" id="GO:0048731">
    <property type="term" value="P:system development"/>
    <property type="evidence" value="ECO:0007669"/>
    <property type="project" value="UniProtKB-ARBA"/>
</dbReference>
<dbReference type="SMART" id="SM00268">
    <property type="entry name" value="ACTIN"/>
    <property type="match status" value="1"/>
</dbReference>
<evidence type="ECO:0008006" key="12">
    <source>
        <dbReference type="Google" id="ProtNLM"/>
    </source>
</evidence>
<dbReference type="GO" id="GO:0005856">
    <property type="term" value="C:cytoskeleton"/>
    <property type="evidence" value="ECO:0007669"/>
    <property type="project" value="UniProtKB-SubCell"/>
</dbReference>
<keyword evidence="3" id="KW-0963">Cytoplasm</keyword>
<dbReference type="CDD" id="cd10224">
    <property type="entry name" value="ASKHA_NBD_actin"/>
    <property type="match status" value="1"/>
</dbReference>
<comment type="similarity">
    <text evidence="2 9">Belongs to the actin family.</text>
</comment>
<keyword evidence="6" id="KW-0067">ATP-binding</keyword>
<evidence type="ECO:0000256" key="9">
    <source>
        <dbReference type="RuleBase" id="RU000487"/>
    </source>
</evidence>
<dbReference type="GO" id="GO:0048468">
    <property type="term" value="P:cell development"/>
    <property type="evidence" value="ECO:0007669"/>
    <property type="project" value="UniProtKB-ARBA"/>
</dbReference>